<keyword evidence="4" id="KW-1185">Reference proteome</keyword>
<dbReference type="Gene3D" id="3.90.850.10">
    <property type="entry name" value="Fumarylacetoacetase-like, C-terminal domain"/>
    <property type="match status" value="1"/>
</dbReference>
<dbReference type="InterPro" id="IPR050772">
    <property type="entry name" value="Hydratase-Decarb/MhpD_sf"/>
</dbReference>
<accession>A0A7W7I257</accession>
<proteinExistence type="predicted"/>
<feature type="domain" description="Fumarylacetoacetase-like C-terminal" evidence="2">
    <location>
        <begin position="4"/>
        <end position="136"/>
    </location>
</feature>
<evidence type="ECO:0000313" key="4">
    <source>
        <dbReference type="Proteomes" id="UP000578112"/>
    </source>
</evidence>
<dbReference type="Pfam" id="PF01557">
    <property type="entry name" value="FAA_hydrolase"/>
    <property type="match status" value="1"/>
</dbReference>
<dbReference type="SUPFAM" id="SSF56529">
    <property type="entry name" value="FAH"/>
    <property type="match status" value="1"/>
</dbReference>
<dbReference type="InterPro" id="IPR036663">
    <property type="entry name" value="Fumarylacetoacetase_C_sf"/>
</dbReference>
<dbReference type="EMBL" id="JACHNH010000001">
    <property type="protein sequence ID" value="MBB4765089.1"/>
    <property type="molecule type" value="Genomic_DNA"/>
</dbReference>
<reference evidence="3 4" key="1">
    <citation type="submission" date="2020-08" db="EMBL/GenBank/DDBJ databases">
        <title>Sequencing the genomes of 1000 actinobacteria strains.</title>
        <authorList>
            <person name="Klenk H.-P."/>
        </authorList>
    </citation>
    <scope>NUCLEOTIDE SEQUENCE [LARGE SCALE GENOMIC DNA]</scope>
    <source>
        <strain evidence="3 4">DSM 43149</strain>
    </source>
</reference>
<dbReference type="PANTHER" id="PTHR30143:SF0">
    <property type="entry name" value="2-KETO-4-PENTENOATE HYDRATASE"/>
    <property type="match status" value="1"/>
</dbReference>
<protein>
    <submittedName>
        <fullName evidence="3">2-keto-4-pentenoate hydratase</fullName>
    </submittedName>
</protein>
<sequence>MTMAAAAAAIDGVAVALEIIDSRYAGFEFRLPDVVADNTSAAAFVVGDWVDPATAGDLTALRCVFSGDGRELHSATGAAVLGHPLRALIHLSEHLAKRGEGLPAGAIVLAGALTDAVPIRPGVVYRAGIDRLGTICFSTPHR</sequence>
<evidence type="ECO:0000256" key="1">
    <source>
        <dbReference type="ARBA" id="ARBA00023239"/>
    </source>
</evidence>
<dbReference type="AlphaFoldDB" id="A0A7W7I257"/>
<dbReference type="Proteomes" id="UP000578112">
    <property type="component" value="Unassembled WGS sequence"/>
</dbReference>
<dbReference type="PANTHER" id="PTHR30143">
    <property type="entry name" value="ACID HYDRATASE"/>
    <property type="match status" value="1"/>
</dbReference>
<dbReference type="GO" id="GO:0005737">
    <property type="term" value="C:cytoplasm"/>
    <property type="evidence" value="ECO:0007669"/>
    <property type="project" value="TreeGrafter"/>
</dbReference>
<keyword evidence="1" id="KW-0456">Lyase</keyword>
<dbReference type="InterPro" id="IPR011234">
    <property type="entry name" value="Fumarylacetoacetase-like_C"/>
</dbReference>
<evidence type="ECO:0000313" key="3">
    <source>
        <dbReference type="EMBL" id="MBB4765089.1"/>
    </source>
</evidence>
<comment type="caution">
    <text evidence="3">The sequence shown here is derived from an EMBL/GenBank/DDBJ whole genome shotgun (WGS) entry which is preliminary data.</text>
</comment>
<gene>
    <name evidence="3" type="ORF">BJ971_005645</name>
</gene>
<name>A0A7W7I257_9ACTN</name>
<organism evidence="3 4">
    <name type="scientific">Actinoplanes digitatis</name>
    <dbReference type="NCBI Taxonomy" id="1868"/>
    <lineage>
        <taxon>Bacteria</taxon>
        <taxon>Bacillati</taxon>
        <taxon>Actinomycetota</taxon>
        <taxon>Actinomycetes</taxon>
        <taxon>Micromonosporales</taxon>
        <taxon>Micromonosporaceae</taxon>
        <taxon>Actinoplanes</taxon>
    </lineage>
</organism>
<evidence type="ECO:0000259" key="2">
    <source>
        <dbReference type="Pfam" id="PF01557"/>
    </source>
</evidence>
<dbReference type="GO" id="GO:0008684">
    <property type="term" value="F:2-oxopent-4-enoate hydratase activity"/>
    <property type="evidence" value="ECO:0007669"/>
    <property type="project" value="TreeGrafter"/>
</dbReference>